<dbReference type="InterPro" id="IPR000477">
    <property type="entry name" value="RT_dom"/>
</dbReference>
<evidence type="ECO:0000313" key="5">
    <source>
        <dbReference type="Proteomes" id="UP000448292"/>
    </source>
</evidence>
<evidence type="ECO:0000313" key="4">
    <source>
        <dbReference type="EMBL" id="TVM17421.1"/>
    </source>
</evidence>
<keyword evidence="4" id="KW-0695">RNA-directed DNA polymerase</keyword>
<keyword evidence="5" id="KW-1185">Reference proteome</keyword>
<sequence>MKESHGEGLATHTDPESCVGGREAGGEALTGARTGQPLSDEMKSSGTPTLLTEAEGNTGGGARREPSWGPAPSKTLRTCGNSLNGNREVPEVPSLDGRDGRSGKAGSHTPDAYASGKSDGCIVPGKPPNKGRVNLSAEAVEGRRPTKGNTLQTAAPRTLGRKNASNGLQRMREAARKDKNARFTALLHHITQETLRESFHALRRQAAPGVDGLTCEQYQVDLGDRLKDLHDRVHGGSYRALPSRRVYIPKSDGRRRPLGIAALEDKIVQHAVSQVLSCIYEEDFLGFSYGFRPGRGAHDALDALSVGLKSKKVNWVLDADIQGFFDTIDHEWMVRFVEHRVADPRIIRLVRKWLRVGVSEDGTWSGAEVGTPQGAIISPLLANVYLHYVLDQWAHHWRRSASGDVIIVRYADDFVLGFQHRHDAERFLSDLKARLEQFGLALHPGKTRLIEFGRFAADNRRKRGEGRPEAFDFLGFTHCCAKTRIRKRFHIQRRTVKERLRAFLAKVKATLRKRMHDPIIEVGSWLQRVVLGYYRYHAVSGNSYALNTLRQEIAWYWLKMLRRRGQKQRMNWKTFSPIVKRWIPVPKVMHPYPNERFYAKHPR</sequence>
<organism evidence="4 5">
    <name type="scientific">Oceanidesulfovibrio indonesiensis</name>
    <dbReference type="NCBI Taxonomy" id="54767"/>
    <lineage>
        <taxon>Bacteria</taxon>
        <taxon>Pseudomonadati</taxon>
        <taxon>Thermodesulfobacteriota</taxon>
        <taxon>Desulfovibrionia</taxon>
        <taxon>Desulfovibrionales</taxon>
        <taxon>Desulfovibrionaceae</taxon>
        <taxon>Oceanidesulfovibrio</taxon>
    </lineage>
</organism>
<dbReference type="PANTHER" id="PTHR34047">
    <property type="entry name" value="NUCLEAR INTRON MATURASE 1, MITOCHONDRIAL-RELATED"/>
    <property type="match status" value="1"/>
</dbReference>
<name>A0A7M3MF35_9BACT</name>
<feature type="compositionally biased region" description="Polar residues" evidence="2">
    <location>
        <begin position="75"/>
        <end position="85"/>
    </location>
</feature>
<proteinExistence type="inferred from homology"/>
<accession>A0A7M3MF35</accession>
<dbReference type="PANTHER" id="PTHR34047:SF8">
    <property type="entry name" value="PROTEIN YKFC"/>
    <property type="match status" value="1"/>
</dbReference>
<dbReference type="Proteomes" id="UP000448292">
    <property type="component" value="Unassembled WGS sequence"/>
</dbReference>
<dbReference type="InterPro" id="IPR030931">
    <property type="entry name" value="Group_II_RT_mat"/>
</dbReference>
<evidence type="ECO:0000259" key="3">
    <source>
        <dbReference type="PROSITE" id="PS50878"/>
    </source>
</evidence>
<gene>
    <name evidence="4" type="primary">ltrA</name>
    <name evidence="4" type="ORF">DPQ33_09630</name>
</gene>
<dbReference type="PROSITE" id="PS50878">
    <property type="entry name" value="RT_POL"/>
    <property type="match status" value="1"/>
</dbReference>
<dbReference type="CDD" id="cd01651">
    <property type="entry name" value="RT_G2_intron"/>
    <property type="match status" value="1"/>
</dbReference>
<keyword evidence="4" id="KW-0808">Transferase</keyword>
<dbReference type="SUPFAM" id="SSF56672">
    <property type="entry name" value="DNA/RNA polymerases"/>
    <property type="match status" value="1"/>
</dbReference>
<comment type="similarity">
    <text evidence="1">Belongs to the bacterial reverse transcriptase family.</text>
</comment>
<feature type="domain" description="Reverse transcriptase" evidence="3">
    <location>
        <begin position="229"/>
        <end position="478"/>
    </location>
</feature>
<dbReference type="EC" id="2.7.7.49" evidence="4"/>
<dbReference type="NCBIfam" id="TIGR04416">
    <property type="entry name" value="group_II_RT_mat"/>
    <property type="match status" value="1"/>
</dbReference>
<dbReference type="InterPro" id="IPR043502">
    <property type="entry name" value="DNA/RNA_pol_sf"/>
</dbReference>
<dbReference type="Pfam" id="PF00078">
    <property type="entry name" value="RVT_1"/>
    <property type="match status" value="1"/>
</dbReference>
<dbReference type="OrthoDB" id="5366084at2"/>
<feature type="region of interest" description="Disordered" evidence="2">
    <location>
        <begin position="1"/>
        <end position="133"/>
    </location>
</feature>
<dbReference type="InterPro" id="IPR051083">
    <property type="entry name" value="GrpII_Intron_Splice-Mob/Def"/>
</dbReference>
<reference evidence="4 5" key="1">
    <citation type="submission" date="2018-06" db="EMBL/GenBank/DDBJ databases">
        <title>Complete genome of Desulfovibrio indonesiensis P37SLT.</title>
        <authorList>
            <person name="Crispim J.S."/>
            <person name="Vidigal P.M.P."/>
            <person name="Silva L.C.F."/>
            <person name="Laguardia C.N."/>
            <person name="Araujo L.C."/>
            <person name="Dias R.S."/>
            <person name="Sousa M.P."/>
            <person name="Paula S.O."/>
            <person name="Silva C."/>
        </authorList>
    </citation>
    <scope>NUCLEOTIDE SEQUENCE [LARGE SCALE GENOMIC DNA]</scope>
    <source>
        <strain evidence="4 5">P37SLT</strain>
    </source>
</reference>
<protein>
    <submittedName>
        <fullName evidence="4">Group II intron reverse transcriptase/maturase</fullName>
        <ecNumber evidence="4">2.7.7.49</ecNumber>
    </submittedName>
</protein>
<keyword evidence="4" id="KW-0548">Nucleotidyltransferase</keyword>
<dbReference type="GO" id="GO:0003964">
    <property type="term" value="F:RNA-directed DNA polymerase activity"/>
    <property type="evidence" value="ECO:0007669"/>
    <property type="project" value="UniProtKB-KW"/>
</dbReference>
<dbReference type="AlphaFoldDB" id="A0A7M3MF35"/>
<dbReference type="EMBL" id="QMIE01000007">
    <property type="protein sequence ID" value="TVM17421.1"/>
    <property type="molecule type" value="Genomic_DNA"/>
</dbReference>
<evidence type="ECO:0000256" key="2">
    <source>
        <dbReference type="SAM" id="MobiDB-lite"/>
    </source>
</evidence>
<evidence type="ECO:0000256" key="1">
    <source>
        <dbReference type="ARBA" id="ARBA00034120"/>
    </source>
</evidence>
<comment type="caution">
    <text evidence="4">The sequence shown here is derived from an EMBL/GenBank/DDBJ whole genome shotgun (WGS) entry which is preliminary data.</text>
</comment>